<name>A0A2A9NN82_9AGAR</name>
<dbReference type="Proteomes" id="UP000242287">
    <property type="component" value="Unassembled WGS sequence"/>
</dbReference>
<keyword evidence="3" id="KW-1185">Reference proteome</keyword>
<dbReference type="SUPFAM" id="SSF53474">
    <property type="entry name" value="alpha/beta-Hydrolases"/>
    <property type="match status" value="1"/>
</dbReference>
<sequence>MSCPDCVTGGLLPGVPTGVTSTQGAYFAAAPGGSPSKRAILLLTDVFGLALVNPKLIADDIAKRLNCDVWIPDYFNGIPIIDPRKIKIPAGPPGSTRLWLEWLRLIMLILPRLTNFFKNRPPLIDGRLDKFMAAIQEEKKYEKVGAFGYCFGGSATIRMAGTNHIQSAVICHPGGFSLDQTKAIKVPVSWVCAEEDMHFKDSFRLQVEAVFAGRKDTPEFVPYEFVVYKGTTHGFACRPDFSNAQIKEAYEKSLEQIANWFEKTLPVS</sequence>
<organism evidence="2 3">
    <name type="scientific">Amanita thiersii Skay4041</name>
    <dbReference type="NCBI Taxonomy" id="703135"/>
    <lineage>
        <taxon>Eukaryota</taxon>
        <taxon>Fungi</taxon>
        <taxon>Dikarya</taxon>
        <taxon>Basidiomycota</taxon>
        <taxon>Agaricomycotina</taxon>
        <taxon>Agaricomycetes</taxon>
        <taxon>Agaricomycetidae</taxon>
        <taxon>Agaricales</taxon>
        <taxon>Pluteineae</taxon>
        <taxon>Amanitaceae</taxon>
        <taxon>Amanita</taxon>
    </lineage>
</organism>
<dbReference type="InterPro" id="IPR029058">
    <property type="entry name" value="AB_hydrolase_fold"/>
</dbReference>
<dbReference type="EMBL" id="KZ302038">
    <property type="protein sequence ID" value="PFH49133.1"/>
    <property type="molecule type" value="Genomic_DNA"/>
</dbReference>
<gene>
    <name evidence="2" type="ORF">AMATHDRAFT_63701</name>
</gene>
<evidence type="ECO:0000259" key="1">
    <source>
        <dbReference type="Pfam" id="PF01738"/>
    </source>
</evidence>
<dbReference type="Gene3D" id="3.40.50.1820">
    <property type="entry name" value="alpha/beta hydrolase"/>
    <property type="match status" value="1"/>
</dbReference>
<protein>
    <recommendedName>
        <fullName evidence="1">Dienelactone hydrolase domain-containing protein</fullName>
    </recommendedName>
</protein>
<dbReference type="InterPro" id="IPR002925">
    <property type="entry name" value="Dienelactn_hydro"/>
</dbReference>
<dbReference type="GO" id="GO:0016787">
    <property type="term" value="F:hydrolase activity"/>
    <property type="evidence" value="ECO:0007669"/>
    <property type="project" value="InterPro"/>
</dbReference>
<evidence type="ECO:0000313" key="3">
    <source>
        <dbReference type="Proteomes" id="UP000242287"/>
    </source>
</evidence>
<accession>A0A2A9NN82</accession>
<dbReference type="AlphaFoldDB" id="A0A2A9NN82"/>
<reference evidence="2 3" key="1">
    <citation type="submission" date="2014-02" db="EMBL/GenBank/DDBJ databases">
        <title>Transposable element dynamics among asymbiotic and ectomycorrhizal Amanita fungi.</title>
        <authorList>
            <consortium name="DOE Joint Genome Institute"/>
            <person name="Hess J."/>
            <person name="Skrede I."/>
            <person name="Wolfe B."/>
            <person name="LaButti K."/>
            <person name="Ohm R.A."/>
            <person name="Grigoriev I.V."/>
            <person name="Pringle A."/>
        </authorList>
    </citation>
    <scope>NUCLEOTIDE SEQUENCE [LARGE SCALE GENOMIC DNA]</scope>
    <source>
        <strain evidence="2 3">SKay4041</strain>
    </source>
</reference>
<dbReference type="PANTHER" id="PTHR17630">
    <property type="entry name" value="DIENELACTONE HYDROLASE"/>
    <property type="match status" value="1"/>
</dbReference>
<feature type="domain" description="Dienelactone hydrolase" evidence="1">
    <location>
        <begin position="122"/>
        <end position="264"/>
    </location>
</feature>
<dbReference type="PANTHER" id="PTHR17630:SF44">
    <property type="entry name" value="PROTEIN AIM2"/>
    <property type="match status" value="1"/>
</dbReference>
<dbReference type="STRING" id="703135.A0A2A9NN82"/>
<dbReference type="Pfam" id="PF01738">
    <property type="entry name" value="DLH"/>
    <property type="match status" value="1"/>
</dbReference>
<proteinExistence type="predicted"/>
<evidence type="ECO:0000313" key="2">
    <source>
        <dbReference type="EMBL" id="PFH49133.1"/>
    </source>
</evidence>
<dbReference type="OrthoDB" id="10019231at2759"/>